<reference evidence="3" key="1">
    <citation type="journal article" date="2012" name="Nat. Biotechnol.">
        <title>Reference genome sequence of the model plant Setaria.</title>
        <authorList>
            <person name="Bennetzen J.L."/>
            <person name="Schmutz J."/>
            <person name="Wang H."/>
            <person name="Percifield R."/>
            <person name="Hawkins J."/>
            <person name="Pontaroli A.C."/>
            <person name="Estep M."/>
            <person name="Feng L."/>
            <person name="Vaughn J.N."/>
            <person name="Grimwood J."/>
            <person name="Jenkins J."/>
            <person name="Barry K."/>
            <person name="Lindquist E."/>
            <person name="Hellsten U."/>
            <person name="Deshpande S."/>
            <person name="Wang X."/>
            <person name="Wu X."/>
            <person name="Mitros T."/>
            <person name="Triplett J."/>
            <person name="Yang X."/>
            <person name="Ye C.Y."/>
            <person name="Mauro-Herrera M."/>
            <person name="Wang L."/>
            <person name="Li P."/>
            <person name="Sharma M."/>
            <person name="Sharma R."/>
            <person name="Ronald P.C."/>
            <person name="Panaud O."/>
            <person name="Kellogg E.A."/>
            <person name="Brutnell T.P."/>
            <person name="Doust A.N."/>
            <person name="Tuskan G.A."/>
            <person name="Rokhsar D."/>
            <person name="Devos K.M."/>
        </authorList>
    </citation>
    <scope>NUCLEOTIDE SEQUENCE [LARGE SCALE GENOMIC DNA]</scope>
    <source>
        <strain evidence="3">cv. Yugu1</strain>
    </source>
</reference>
<dbReference type="EnsemblPlants" id="KQL09743">
    <property type="protein sequence ID" value="KQL09743"/>
    <property type="gene ID" value="SETIT_009051mg"/>
</dbReference>
<dbReference type="Gramene" id="KQL09743">
    <property type="protein sequence ID" value="KQL09743"/>
    <property type="gene ID" value="SETIT_009051mg"/>
</dbReference>
<proteinExistence type="predicted"/>
<accession>K3Y4B3</accession>
<sequence length="35" mass="3842">MLPLHSGGLDNSEMFNLPGRERKKNLGTQKDPSSS</sequence>
<dbReference type="Proteomes" id="UP000004995">
    <property type="component" value="Unassembled WGS sequence"/>
</dbReference>
<evidence type="ECO:0000313" key="3">
    <source>
        <dbReference type="Proteomes" id="UP000004995"/>
    </source>
</evidence>
<protein>
    <submittedName>
        <fullName evidence="2">Uncharacterized protein</fullName>
    </submittedName>
</protein>
<evidence type="ECO:0000256" key="1">
    <source>
        <dbReference type="SAM" id="MobiDB-lite"/>
    </source>
</evidence>
<feature type="region of interest" description="Disordered" evidence="1">
    <location>
        <begin position="1"/>
        <end position="35"/>
    </location>
</feature>
<feature type="compositionally biased region" description="Polar residues" evidence="1">
    <location>
        <begin position="26"/>
        <end position="35"/>
    </location>
</feature>
<dbReference type="HOGENOM" id="CLU_3369342_0_0_1"/>
<dbReference type="InParanoid" id="K3Y4B3"/>
<evidence type="ECO:0000313" key="2">
    <source>
        <dbReference type="EnsemblPlants" id="KQL09743"/>
    </source>
</evidence>
<name>K3Y4B3_SETIT</name>
<organism evidence="2 3">
    <name type="scientific">Setaria italica</name>
    <name type="common">Foxtail millet</name>
    <name type="synonym">Panicum italicum</name>
    <dbReference type="NCBI Taxonomy" id="4555"/>
    <lineage>
        <taxon>Eukaryota</taxon>
        <taxon>Viridiplantae</taxon>
        <taxon>Streptophyta</taxon>
        <taxon>Embryophyta</taxon>
        <taxon>Tracheophyta</taxon>
        <taxon>Spermatophyta</taxon>
        <taxon>Magnoliopsida</taxon>
        <taxon>Liliopsida</taxon>
        <taxon>Poales</taxon>
        <taxon>Poaceae</taxon>
        <taxon>PACMAD clade</taxon>
        <taxon>Panicoideae</taxon>
        <taxon>Panicodae</taxon>
        <taxon>Paniceae</taxon>
        <taxon>Cenchrinae</taxon>
        <taxon>Setaria</taxon>
    </lineage>
</organism>
<reference evidence="2" key="2">
    <citation type="submission" date="2018-08" db="UniProtKB">
        <authorList>
            <consortium name="EnsemblPlants"/>
        </authorList>
    </citation>
    <scope>IDENTIFICATION</scope>
    <source>
        <strain evidence="2">Yugu1</strain>
    </source>
</reference>
<keyword evidence="3" id="KW-1185">Reference proteome</keyword>
<dbReference type="AlphaFoldDB" id="K3Y4B3"/>
<dbReference type="EMBL" id="AGNK02002261">
    <property type="status" value="NOT_ANNOTATED_CDS"/>
    <property type="molecule type" value="Genomic_DNA"/>
</dbReference>